<name>B8BX14_THAPS</name>
<dbReference type="AlphaFoldDB" id="B8BX14"/>
<reference evidence="2 3" key="2">
    <citation type="journal article" date="2008" name="Nature">
        <title>The Phaeodactylum genome reveals the evolutionary history of diatom genomes.</title>
        <authorList>
            <person name="Bowler C."/>
            <person name="Allen A.E."/>
            <person name="Badger J.H."/>
            <person name="Grimwood J."/>
            <person name="Jabbari K."/>
            <person name="Kuo A."/>
            <person name="Maheswari U."/>
            <person name="Martens C."/>
            <person name="Maumus F."/>
            <person name="Otillar R.P."/>
            <person name="Rayko E."/>
            <person name="Salamov A."/>
            <person name="Vandepoele K."/>
            <person name="Beszteri B."/>
            <person name="Gruber A."/>
            <person name="Heijde M."/>
            <person name="Katinka M."/>
            <person name="Mock T."/>
            <person name="Valentin K."/>
            <person name="Verret F."/>
            <person name="Berges J.A."/>
            <person name="Brownlee C."/>
            <person name="Cadoret J.P."/>
            <person name="Chiovitti A."/>
            <person name="Choi C.J."/>
            <person name="Coesel S."/>
            <person name="De Martino A."/>
            <person name="Detter J.C."/>
            <person name="Durkin C."/>
            <person name="Falciatore A."/>
            <person name="Fournet J."/>
            <person name="Haruta M."/>
            <person name="Huysman M.J."/>
            <person name="Jenkins B.D."/>
            <person name="Jiroutova K."/>
            <person name="Jorgensen R.E."/>
            <person name="Joubert Y."/>
            <person name="Kaplan A."/>
            <person name="Kroger N."/>
            <person name="Kroth P.G."/>
            <person name="La Roche J."/>
            <person name="Lindquist E."/>
            <person name="Lommer M."/>
            <person name="Martin-Jezequel V."/>
            <person name="Lopez P.J."/>
            <person name="Lucas S."/>
            <person name="Mangogna M."/>
            <person name="McGinnis K."/>
            <person name="Medlin L.K."/>
            <person name="Montsant A."/>
            <person name="Oudot-Le Secq M.P."/>
            <person name="Napoli C."/>
            <person name="Obornik M."/>
            <person name="Parker M.S."/>
            <person name="Petit J.L."/>
            <person name="Porcel B.M."/>
            <person name="Poulsen N."/>
            <person name="Robison M."/>
            <person name="Rychlewski L."/>
            <person name="Rynearson T.A."/>
            <person name="Schmutz J."/>
            <person name="Shapiro H."/>
            <person name="Siaut M."/>
            <person name="Stanley M."/>
            <person name="Sussman M.R."/>
            <person name="Taylor A.R."/>
            <person name="Vardi A."/>
            <person name="von Dassow P."/>
            <person name="Vyverman W."/>
            <person name="Willis A."/>
            <person name="Wyrwicz L.S."/>
            <person name="Rokhsar D.S."/>
            <person name="Weissenbach J."/>
            <person name="Armbrust E.V."/>
            <person name="Green B.R."/>
            <person name="Van de Peer Y."/>
            <person name="Grigoriev I.V."/>
        </authorList>
    </citation>
    <scope>NUCLEOTIDE SEQUENCE [LARGE SCALE GENOMIC DNA]</scope>
    <source>
        <strain evidence="2 3">CCMP1335</strain>
    </source>
</reference>
<dbReference type="EMBL" id="CM000640">
    <property type="protein sequence ID" value="EED94126.1"/>
    <property type="molecule type" value="Genomic_DNA"/>
</dbReference>
<evidence type="ECO:0000256" key="1">
    <source>
        <dbReference type="SAM" id="MobiDB-lite"/>
    </source>
</evidence>
<feature type="compositionally biased region" description="Polar residues" evidence="1">
    <location>
        <begin position="135"/>
        <end position="151"/>
    </location>
</feature>
<dbReference type="HOGENOM" id="CLU_311598_0_0_1"/>
<organism evidence="2 3">
    <name type="scientific">Thalassiosira pseudonana</name>
    <name type="common">Marine diatom</name>
    <name type="synonym">Cyclotella nana</name>
    <dbReference type="NCBI Taxonomy" id="35128"/>
    <lineage>
        <taxon>Eukaryota</taxon>
        <taxon>Sar</taxon>
        <taxon>Stramenopiles</taxon>
        <taxon>Ochrophyta</taxon>
        <taxon>Bacillariophyta</taxon>
        <taxon>Coscinodiscophyceae</taxon>
        <taxon>Thalassiosirophycidae</taxon>
        <taxon>Thalassiosirales</taxon>
        <taxon>Thalassiosiraceae</taxon>
        <taxon>Thalassiosira</taxon>
    </lineage>
</organism>
<evidence type="ECO:0000313" key="2">
    <source>
        <dbReference type="EMBL" id="EED94126.1"/>
    </source>
</evidence>
<dbReference type="Proteomes" id="UP000001449">
    <property type="component" value="Chromosome 3"/>
</dbReference>
<dbReference type="GeneID" id="7441741"/>
<accession>B8BX14</accession>
<proteinExistence type="predicted"/>
<feature type="compositionally biased region" description="Basic residues" evidence="1">
    <location>
        <begin position="1"/>
        <end position="12"/>
    </location>
</feature>
<feature type="compositionally biased region" description="Basic and acidic residues" evidence="1">
    <location>
        <begin position="538"/>
        <end position="551"/>
    </location>
</feature>
<dbReference type="PaxDb" id="35128-Thaps3176"/>
<feature type="region of interest" description="Disordered" evidence="1">
    <location>
        <begin position="452"/>
        <end position="471"/>
    </location>
</feature>
<gene>
    <name evidence="2" type="ORF">THAPSDRAFT_3176</name>
</gene>
<feature type="compositionally biased region" description="Low complexity" evidence="1">
    <location>
        <begin position="454"/>
        <end position="463"/>
    </location>
</feature>
<dbReference type="KEGG" id="tps:THAPSDRAFT_3176"/>
<dbReference type="InParanoid" id="B8BX14"/>
<dbReference type="RefSeq" id="XP_002288690.1">
    <property type="nucleotide sequence ID" value="XM_002288654.1"/>
</dbReference>
<feature type="region of interest" description="Disordered" evidence="1">
    <location>
        <begin position="129"/>
        <end position="151"/>
    </location>
</feature>
<feature type="region of interest" description="Disordered" evidence="1">
    <location>
        <begin position="669"/>
        <end position="688"/>
    </location>
</feature>
<protein>
    <submittedName>
        <fullName evidence="2">Uncharacterized protein</fullName>
    </submittedName>
</protein>
<feature type="region of interest" description="Disordered" evidence="1">
    <location>
        <begin position="1"/>
        <end position="88"/>
    </location>
</feature>
<feature type="compositionally biased region" description="Polar residues" evidence="1">
    <location>
        <begin position="670"/>
        <end position="682"/>
    </location>
</feature>
<sequence>MSNSGGHKRHGSRGSISTIQTGRSANGNGGRSRGDNDTVSTNNTRHEKHQQPPPGSVKGNKMKLDMATRSAKGSVRSPAGSVSTAATASINNNNTNRAAVGTPSTNVAHVVRVTFLGVAGILAKKQDESPANKAAEQQHQQINAPASTTCDPNHPSLLFPLPTDLRVVATVSRTRTARGIPSGMSKCLVASHPPSDNRQASTIATDSTPAIDVPNGTVCKGSSESILNQSVEVGNNHENHTIGGHSVALSVANPTGPGGTVPPSQFLHGRTTSVRSHVTSRSRDSAESVQTEILAEGEGATDAEMDGMQESIEVVDPMLAESPAGNNVVTHLAFGASSDLDKAVHEKLTLGENEIVEDETDAVPERYIAVWDEEAEIAKLNARSATPSADKEAAASGEKKLQFMNTSNTLAFEAELRPSSTSNAKKRPSTPVSAVFAPKSFCVTVGLVPDYTENSNNNNSSDKSSGKEQSESLPAFAIPVGFADLVITGHETLDGKQLQLDLPLASLNHFIGSFGGQSGPNLECPFPLMELTAEVADTKSKDNANPEEKKGGSSKPKKKSIVSRMFSRSKYPKSGGSDPHADAMKDALVYSGDDPRSIFQLGRPPNAKERNLFLERFNVDPSGDAVVRIGLEVFPRGSDLEKLFRQRNKLRRELLKKKAATARKSPGIITASSMGEMSRTTSGGTGQSLIDDEEALLDSDSDSDDSQSFFSLDSERSETTWDQSTMFTAETSSSYNSISGSFSFASDVYSESGQTIEEKERSKPRSSYARTPQNVFGRMFDCKLEGAEEASSPSSTNNRTFPAKFTNLLTCSGSHYVQGNDDTAKRFNIDAVMSGEESEASDSTPMSKTPKGGNHVSLTTLIHNQNATTDALATKEESGKGLNIPLAERTVTLKSEESPLASIKVRQRVNLNGIEEEAKEVGKVEQEQAEGQEFTLEELSHSM</sequence>
<keyword evidence="3" id="KW-1185">Reference proteome</keyword>
<feature type="region of interest" description="Disordered" evidence="1">
    <location>
        <begin position="538"/>
        <end position="583"/>
    </location>
</feature>
<reference evidence="2 3" key="1">
    <citation type="journal article" date="2004" name="Science">
        <title>The genome of the diatom Thalassiosira pseudonana: ecology, evolution, and metabolism.</title>
        <authorList>
            <person name="Armbrust E.V."/>
            <person name="Berges J.A."/>
            <person name="Bowler C."/>
            <person name="Green B.R."/>
            <person name="Martinez D."/>
            <person name="Putnam N.H."/>
            <person name="Zhou S."/>
            <person name="Allen A.E."/>
            <person name="Apt K.E."/>
            <person name="Bechner M."/>
            <person name="Brzezinski M.A."/>
            <person name="Chaal B.K."/>
            <person name="Chiovitti A."/>
            <person name="Davis A.K."/>
            <person name="Demarest M.S."/>
            <person name="Detter J.C."/>
            <person name="Glavina T."/>
            <person name="Goodstein D."/>
            <person name="Hadi M.Z."/>
            <person name="Hellsten U."/>
            <person name="Hildebrand M."/>
            <person name="Jenkins B.D."/>
            <person name="Jurka J."/>
            <person name="Kapitonov V.V."/>
            <person name="Kroger N."/>
            <person name="Lau W.W."/>
            <person name="Lane T.W."/>
            <person name="Larimer F.W."/>
            <person name="Lippmeier J.C."/>
            <person name="Lucas S."/>
            <person name="Medina M."/>
            <person name="Montsant A."/>
            <person name="Obornik M."/>
            <person name="Parker M.S."/>
            <person name="Palenik B."/>
            <person name="Pazour G.J."/>
            <person name="Richardson P.M."/>
            <person name="Rynearson T.A."/>
            <person name="Saito M.A."/>
            <person name="Schwartz D.C."/>
            <person name="Thamatrakoln K."/>
            <person name="Valentin K."/>
            <person name="Vardi A."/>
            <person name="Wilkerson F.P."/>
            <person name="Rokhsar D.S."/>
        </authorList>
    </citation>
    <scope>NUCLEOTIDE SEQUENCE [LARGE SCALE GENOMIC DNA]</scope>
    <source>
        <strain evidence="2 3">CCMP1335</strain>
    </source>
</reference>
<evidence type="ECO:0000313" key="3">
    <source>
        <dbReference type="Proteomes" id="UP000001449"/>
    </source>
</evidence>
<dbReference type="eggNOG" id="ENOG502QWVY">
    <property type="taxonomic scope" value="Eukaryota"/>
</dbReference>
<feature type="region of interest" description="Disordered" evidence="1">
    <location>
        <begin position="920"/>
        <end position="943"/>
    </location>
</feature>